<feature type="transmembrane region" description="Helical" evidence="6">
    <location>
        <begin position="482"/>
        <end position="503"/>
    </location>
</feature>
<dbReference type="GO" id="GO:0016020">
    <property type="term" value="C:membrane"/>
    <property type="evidence" value="ECO:0007669"/>
    <property type="project" value="UniProtKB-SubCell"/>
</dbReference>
<dbReference type="STRING" id="4909.A0A099P8K2"/>
<reference evidence="9" key="1">
    <citation type="journal article" date="2014" name="Microb. Cell Fact.">
        <title>Exploiting Issatchenkia orientalis SD108 for succinic acid production.</title>
        <authorList>
            <person name="Xiao H."/>
            <person name="Shao Z."/>
            <person name="Jiang Y."/>
            <person name="Dole S."/>
            <person name="Zhao H."/>
        </authorList>
    </citation>
    <scope>NUCLEOTIDE SEQUENCE [LARGE SCALE GENOMIC DNA]</scope>
    <source>
        <strain evidence="9">SD108</strain>
    </source>
</reference>
<dbReference type="Proteomes" id="UP000249293">
    <property type="component" value="Chromosome 3"/>
</dbReference>
<feature type="transmembrane region" description="Helical" evidence="6">
    <location>
        <begin position="244"/>
        <end position="267"/>
    </location>
</feature>
<dbReference type="SUPFAM" id="SSF103473">
    <property type="entry name" value="MFS general substrate transporter"/>
    <property type="match status" value="1"/>
</dbReference>
<feature type="transmembrane region" description="Helical" evidence="6">
    <location>
        <begin position="621"/>
        <end position="640"/>
    </location>
</feature>
<dbReference type="GO" id="GO:0022857">
    <property type="term" value="F:transmembrane transporter activity"/>
    <property type="evidence" value="ECO:0007669"/>
    <property type="project" value="InterPro"/>
</dbReference>
<name>A0A099P8K2_PICKU</name>
<dbReference type="InterPro" id="IPR011701">
    <property type="entry name" value="MFS"/>
</dbReference>
<feature type="transmembrane region" description="Helical" evidence="6">
    <location>
        <begin position="339"/>
        <end position="360"/>
    </location>
</feature>
<dbReference type="HOGENOM" id="CLU_017517_2_1_1"/>
<comment type="subcellular location">
    <subcellularLocation>
        <location evidence="1">Membrane</location>
        <topology evidence="1">Multi-pass membrane protein</topology>
    </subcellularLocation>
</comment>
<dbReference type="EMBL" id="CP028775">
    <property type="protein sequence ID" value="AWU76446.1"/>
    <property type="molecule type" value="Genomic_DNA"/>
</dbReference>
<reference evidence="7 10" key="3">
    <citation type="submission" date="2018-06" db="EMBL/GenBank/DDBJ databases">
        <title>Population genomics shows no distinction between pathogenic Candida krusei and environmental Pichia kudriavzevii: One species, four names.</title>
        <authorList>
            <person name="Douglass A.P."/>
            <person name="Offei B."/>
            <person name="Braun-Galleani S."/>
            <person name="Coughlan A.Y."/>
            <person name="Martos A."/>
            <person name="Ortiz-Merino R.A."/>
            <person name="Byrne K.P."/>
            <person name="Wolfe K.H."/>
        </authorList>
    </citation>
    <scope>NUCLEOTIDE SEQUENCE [LARGE SCALE GENOMIC DNA]</scope>
    <source>
        <strain evidence="7 10">CBS573</strain>
    </source>
</reference>
<gene>
    <name evidence="7" type="ORF">C5L36_0C03830</name>
    <name evidence="8" type="ORF">JL09_g328</name>
</gene>
<feature type="transmembrane region" description="Helical" evidence="6">
    <location>
        <begin position="160"/>
        <end position="178"/>
    </location>
</feature>
<dbReference type="PANTHER" id="PTHR23507:SF1">
    <property type="entry name" value="FI18259P1-RELATED"/>
    <property type="match status" value="1"/>
</dbReference>
<dbReference type="RefSeq" id="XP_029321923.1">
    <property type="nucleotide sequence ID" value="XM_029466063.1"/>
</dbReference>
<feature type="transmembrane region" description="Helical" evidence="6">
    <location>
        <begin position="549"/>
        <end position="575"/>
    </location>
</feature>
<feature type="transmembrane region" description="Helical" evidence="6">
    <location>
        <begin position="450"/>
        <end position="476"/>
    </location>
</feature>
<keyword evidence="3 6" id="KW-1133">Transmembrane helix</keyword>
<evidence type="ECO:0000313" key="9">
    <source>
        <dbReference type="Proteomes" id="UP000029867"/>
    </source>
</evidence>
<dbReference type="Gene3D" id="1.20.1250.20">
    <property type="entry name" value="MFS general substrate transporter like domains"/>
    <property type="match status" value="1"/>
</dbReference>
<evidence type="ECO:0000256" key="1">
    <source>
        <dbReference type="ARBA" id="ARBA00004141"/>
    </source>
</evidence>
<evidence type="ECO:0000256" key="4">
    <source>
        <dbReference type="ARBA" id="ARBA00023136"/>
    </source>
</evidence>
<accession>A0A099P8K2</accession>
<sequence length="644" mass="71804">MAKKHNRRKIPAKSRRLSNTNYLMGSSADTSTDSPNNTPNLNSSYNIKHHNFHHSSNPIHVRRGDSLKYAILNDDILEEGAMLSSSEGYDASSNNSSANSQSLMAEDQPLDEFIQNSLSQGNYSSIHYQDSVFSEISDSILLLQDREHHNSLKWYRRPSIFMVSVLVFSYCFSLGIAMSSDLDLIMKAVCYLVNGEVNNCSTPSVQQMNANLQKYNNFIGSFIKILVSVKMGKLSDIYGRKPMFLITFTLSCLSKFMCVFILTPRYFTFNRVILANIVDSFGGSIFVLLSIANSYVCDVVHERERLPALSKVTGAFFLGLSLGPLTSSFLGSTFNIPSIHFVGASAALFFMSIIFVIWCIPESRGEKLRDKSRRFSIRSRRELESSPSWTYKLGLSGVIDSFESLKILWITRPRQFSTNENNSEYEMNPSQDPSSLQKLEIDLPARVNGILLLAIDLFFVICSAGSSLPIALYMIYKFNLSQSQLGLFVGVISGSRAIVLSVLNPWVQHNLLNFFSHDPFNVDFIDITTIGVAILSEIVASLLCSISPTLWILCFYFILTSLSAVGSPVIHSALLKYNPNPSKNGEFFGALALIKNIVNLVAPWFFLTVYSFGIGIAKPEIIFYIILGSFSIAGLLLGNIRVKN</sequence>
<dbReference type="InterPro" id="IPR036259">
    <property type="entry name" value="MFS_trans_sf"/>
</dbReference>
<organism evidence="8 9">
    <name type="scientific">Pichia kudriavzevii</name>
    <name type="common">Yeast</name>
    <name type="synonym">Issatchenkia orientalis</name>
    <dbReference type="NCBI Taxonomy" id="4909"/>
    <lineage>
        <taxon>Eukaryota</taxon>
        <taxon>Fungi</taxon>
        <taxon>Dikarya</taxon>
        <taxon>Ascomycota</taxon>
        <taxon>Saccharomycotina</taxon>
        <taxon>Pichiomycetes</taxon>
        <taxon>Pichiales</taxon>
        <taxon>Pichiaceae</taxon>
        <taxon>Pichia</taxon>
    </lineage>
</organism>
<dbReference type="AlphaFoldDB" id="A0A099P8K2"/>
<evidence type="ECO:0000256" key="6">
    <source>
        <dbReference type="SAM" id="Phobius"/>
    </source>
</evidence>
<dbReference type="OrthoDB" id="3026777at2759"/>
<dbReference type="Proteomes" id="UP000029867">
    <property type="component" value="Unassembled WGS sequence"/>
</dbReference>
<evidence type="ECO:0000256" key="5">
    <source>
        <dbReference type="SAM" id="MobiDB-lite"/>
    </source>
</evidence>
<evidence type="ECO:0000256" key="2">
    <source>
        <dbReference type="ARBA" id="ARBA00022692"/>
    </source>
</evidence>
<evidence type="ECO:0000313" key="10">
    <source>
        <dbReference type="Proteomes" id="UP000249293"/>
    </source>
</evidence>
<reference evidence="8" key="2">
    <citation type="submission" date="2014-08" db="EMBL/GenBank/DDBJ databases">
        <title>Exploiting Issatchenkia orientalis SD108 for Succinic Acid Production.</title>
        <authorList>
            <person name="Xiao H."/>
            <person name="Shao Z."/>
            <person name="Jiang Y."/>
            <person name="Dole S."/>
            <person name="Zhao H."/>
        </authorList>
    </citation>
    <scope>NUCLEOTIDE SEQUENCE [LARGE SCALE GENOMIC DNA]</scope>
    <source>
        <strain evidence="8">SD108</strain>
    </source>
</reference>
<keyword evidence="10" id="KW-1185">Reference proteome</keyword>
<dbReference type="PANTHER" id="PTHR23507">
    <property type="entry name" value="ZGC:174356"/>
    <property type="match status" value="1"/>
</dbReference>
<feature type="transmembrane region" description="Helical" evidence="6">
    <location>
        <begin position="587"/>
        <end position="609"/>
    </location>
</feature>
<feature type="transmembrane region" description="Helical" evidence="6">
    <location>
        <begin position="524"/>
        <end position="543"/>
    </location>
</feature>
<evidence type="ECO:0000313" key="8">
    <source>
        <dbReference type="EMBL" id="KGK40361.1"/>
    </source>
</evidence>
<dbReference type="eggNOG" id="KOG2816">
    <property type="taxonomic scope" value="Eukaryota"/>
</dbReference>
<dbReference type="GeneID" id="40384241"/>
<feature type="transmembrane region" description="Helical" evidence="6">
    <location>
        <begin position="273"/>
        <end position="296"/>
    </location>
</feature>
<evidence type="ECO:0000256" key="3">
    <source>
        <dbReference type="ARBA" id="ARBA00022989"/>
    </source>
</evidence>
<keyword evidence="4 6" id="KW-0472">Membrane</keyword>
<proteinExistence type="predicted"/>
<protein>
    <recommendedName>
        <fullName evidence="11">Major facilitator superfamily (MFS) profile domain-containing protein</fullName>
    </recommendedName>
</protein>
<feature type="compositionally biased region" description="Polar residues" evidence="5">
    <location>
        <begin position="17"/>
        <end position="44"/>
    </location>
</feature>
<evidence type="ECO:0008006" key="11">
    <source>
        <dbReference type="Google" id="ProtNLM"/>
    </source>
</evidence>
<dbReference type="KEGG" id="pkz:C5L36_0C03830"/>
<feature type="region of interest" description="Disordered" evidence="5">
    <location>
        <begin position="1"/>
        <end position="44"/>
    </location>
</feature>
<feature type="compositionally biased region" description="Basic residues" evidence="5">
    <location>
        <begin position="1"/>
        <end position="16"/>
    </location>
</feature>
<dbReference type="VEuPathDB" id="FungiDB:C5L36_0C03830"/>
<dbReference type="EMBL" id="JQFK01000002">
    <property type="protein sequence ID" value="KGK40361.1"/>
    <property type="molecule type" value="Genomic_DNA"/>
</dbReference>
<keyword evidence="2 6" id="KW-0812">Transmembrane</keyword>
<feature type="transmembrane region" description="Helical" evidence="6">
    <location>
        <begin position="308"/>
        <end position="327"/>
    </location>
</feature>
<evidence type="ECO:0000313" key="7">
    <source>
        <dbReference type="EMBL" id="AWU76446.1"/>
    </source>
</evidence>
<dbReference type="Pfam" id="PF07690">
    <property type="entry name" value="MFS_1"/>
    <property type="match status" value="1"/>
</dbReference>